<dbReference type="Proteomes" id="UP000006163">
    <property type="component" value="Plasmid VS116_lp17"/>
</dbReference>
<protein>
    <submittedName>
        <fullName evidence="2">Uncharacterized protein</fullName>
    </submittedName>
</protein>
<organism evidence="2 3">
    <name type="scientific">Borreliella valaisiana VS116</name>
    <dbReference type="NCBI Taxonomy" id="445987"/>
    <lineage>
        <taxon>Bacteria</taxon>
        <taxon>Pseudomonadati</taxon>
        <taxon>Spirochaetota</taxon>
        <taxon>Spirochaetia</taxon>
        <taxon>Spirochaetales</taxon>
        <taxon>Borreliaceae</taxon>
        <taxon>Borreliella</taxon>
    </lineage>
</organism>
<evidence type="ECO:0000313" key="2">
    <source>
        <dbReference type="EMBL" id="ACN52897.1"/>
    </source>
</evidence>
<sequence>MNTFSFIRLFWELKKTNLKFLKGLIINIKCISHAFWLSFSVFLN</sequence>
<evidence type="ECO:0000256" key="1">
    <source>
        <dbReference type="SAM" id="Phobius"/>
    </source>
</evidence>
<dbReference type="EMBL" id="CP001439">
    <property type="protein sequence ID" value="ACN52897.1"/>
    <property type="molecule type" value="Genomic_DNA"/>
</dbReference>
<keyword evidence="1" id="KW-0472">Membrane</keyword>
<geneLocation type="plasmid" evidence="2 3">
    <name>VS116_lp17</name>
</geneLocation>
<feature type="transmembrane region" description="Helical" evidence="1">
    <location>
        <begin position="20"/>
        <end position="43"/>
    </location>
</feature>
<evidence type="ECO:0000313" key="3">
    <source>
        <dbReference type="Proteomes" id="UP000006163"/>
    </source>
</evidence>
<keyword evidence="3" id="KW-1185">Reference proteome</keyword>
<gene>
    <name evidence="2" type="ORF">BVAVS116_D0008</name>
</gene>
<reference evidence="2 3" key="1">
    <citation type="journal article" date="2012" name="J. Bacteriol.">
        <title>Whole-Genome Sequences of Borrelia bissettii, Borrelia valaisiana, and Borrelia spielmanii.</title>
        <authorList>
            <person name="Schutzer S.E."/>
            <person name="Fraser-Liggett C.M."/>
            <person name="Qiu W.G."/>
            <person name="Kraiczy P."/>
            <person name="Mongodin E.F."/>
            <person name="Dunn J.J."/>
            <person name="Luft B.J."/>
            <person name="Casjens S.R."/>
        </authorList>
    </citation>
    <scope>NUCLEOTIDE SEQUENCE [LARGE SCALE GENOMIC DNA]</scope>
    <source>
        <strain evidence="2 3">VS116</strain>
        <plasmid evidence="2">VS116_lp17</plasmid>
    </source>
</reference>
<proteinExistence type="predicted"/>
<name>C0R8W3_BORVA</name>
<keyword evidence="1" id="KW-1133">Transmembrane helix</keyword>
<keyword evidence="1" id="KW-0812">Transmembrane</keyword>
<accession>C0R8W3</accession>
<dbReference type="AlphaFoldDB" id="C0R8W3"/>
<dbReference type="HOGENOM" id="CLU_3213236_0_0_12"/>
<keyword evidence="2" id="KW-0614">Plasmid</keyword>